<dbReference type="GO" id="GO:0016491">
    <property type="term" value="F:oxidoreductase activity"/>
    <property type="evidence" value="ECO:0007669"/>
    <property type="project" value="InterPro"/>
</dbReference>
<dbReference type="AlphaFoldDB" id="J9CCI9"/>
<sequence length="64" mass="7161">MPHLEGLDLEEILTLRTVEDTFKIKNYIEHHDVQSVVIAGGGFIGLELAENLRELGLESRLCNA</sequence>
<dbReference type="InterPro" id="IPR023753">
    <property type="entry name" value="FAD/NAD-binding_dom"/>
</dbReference>
<protein>
    <submittedName>
        <fullName evidence="2">Pyridine nucleotide-disulfide oxidoreductase family protein</fullName>
    </submittedName>
</protein>
<gene>
    <name evidence="2" type="ORF">EVA_14241</name>
</gene>
<reference evidence="2" key="1">
    <citation type="journal article" date="2012" name="PLoS ONE">
        <title>Gene sets for utilization of primary and secondary nutrition supplies in the distal gut of endangered iberian lynx.</title>
        <authorList>
            <person name="Alcaide M."/>
            <person name="Messina E."/>
            <person name="Richter M."/>
            <person name="Bargiela R."/>
            <person name="Peplies J."/>
            <person name="Huws S.A."/>
            <person name="Newbold C.J."/>
            <person name="Golyshin P.N."/>
            <person name="Simon M.A."/>
            <person name="Lopez G."/>
            <person name="Yakimov M.M."/>
            <person name="Ferrer M."/>
        </authorList>
    </citation>
    <scope>NUCLEOTIDE SEQUENCE</scope>
</reference>
<organism evidence="2">
    <name type="scientific">gut metagenome</name>
    <dbReference type="NCBI Taxonomy" id="749906"/>
    <lineage>
        <taxon>unclassified sequences</taxon>
        <taxon>metagenomes</taxon>
        <taxon>organismal metagenomes</taxon>
    </lineage>
</organism>
<dbReference type="SUPFAM" id="SSF51905">
    <property type="entry name" value="FAD/NAD(P)-binding domain"/>
    <property type="match status" value="1"/>
</dbReference>
<comment type="caution">
    <text evidence="2">The sequence shown here is derived from an EMBL/GenBank/DDBJ whole genome shotgun (WGS) entry which is preliminary data.</text>
</comment>
<evidence type="ECO:0000259" key="1">
    <source>
        <dbReference type="Pfam" id="PF07992"/>
    </source>
</evidence>
<dbReference type="Pfam" id="PF07992">
    <property type="entry name" value="Pyr_redox_2"/>
    <property type="match status" value="1"/>
</dbReference>
<dbReference type="EMBL" id="AMCI01004654">
    <property type="protein sequence ID" value="EJW97650.1"/>
    <property type="molecule type" value="Genomic_DNA"/>
</dbReference>
<accession>J9CCI9</accession>
<proteinExistence type="predicted"/>
<name>J9CCI9_9ZZZZ</name>
<evidence type="ECO:0000313" key="2">
    <source>
        <dbReference type="EMBL" id="EJW97650.1"/>
    </source>
</evidence>
<dbReference type="Gene3D" id="3.50.50.60">
    <property type="entry name" value="FAD/NAD(P)-binding domain"/>
    <property type="match status" value="1"/>
</dbReference>
<feature type="domain" description="FAD/NAD(P)-binding" evidence="1">
    <location>
        <begin position="2"/>
        <end position="60"/>
    </location>
</feature>
<dbReference type="InterPro" id="IPR036188">
    <property type="entry name" value="FAD/NAD-bd_sf"/>
</dbReference>